<evidence type="ECO:0000256" key="6">
    <source>
        <dbReference type="ARBA" id="ARBA00022490"/>
    </source>
</evidence>
<dbReference type="GO" id="GO:0009881">
    <property type="term" value="F:photoreceptor activity"/>
    <property type="evidence" value="ECO:0007669"/>
    <property type="project" value="UniProtKB-KW"/>
</dbReference>
<keyword evidence="8" id="KW-0600">Photoreceptor protein</keyword>
<keyword evidence="11" id="KW-0547">Nucleotide-binding</keyword>
<comment type="cofactor">
    <cofactor evidence="1">
        <name>(6R)-5,10-methylene-5,6,7,8-tetrahydrofolate</name>
        <dbReference type="ChEBI" id="CHEBI:15636"/>
    </cofactor>
</comment>
<evidence type="ECO:0000256" key="19">
    <source>
        <dbReference type="PIRSR" id="PIRSR602081-1"/>
    </source>
</evidence>
<feature type="compositionally biased region" description="Basic and acidic residues" evidence="21">
    <location>
        <begin position="571"/>
        <end position="580"/>
    </location>
</feature>
<dbReference type="GO" id="GO:0032922">
    <property type="term" value="P:circadian regulation of gene expression"/>
    <property type="evidence" value="ECO:0007669"/>
    <property type="project" value="TreeGrafter"/>
</dbReference>
<dbReference type="Gene3D" id="1.10.579.10">
    <property type="entry name" value="DNA Cyclobutane Dipyrimidine Photolyase, subunit A, domain 3"/>
    <property type="match status" value="1"/>
</dbReference>
<evidence type="ECO:0000256" key="18">
    <source>
        <dbReference type="ARBA" id="ARBA00023242"/>
    </source>
</evidence>
<keyword evidence="7" id="KW-0678">Repressor</keyword>
<feature type="site" description="Electron transfer via tryptophanyl radical" evidence="20">
    <location>
        <position position="401"/>
    </location>
</feature>
<dbReference type="Pfam" id="PF00875">
    <property type="entry name" value="DNA_photolyase"/>
    <property type="match status" value="1"/>
</dbReference>
<dbReference type="GO" id="GO:0005737">
    <property type="term" value="C:cytoplasm"/>
    <property type="evidence" value="ECO:0007669"/>
    <property type="project" value="UniProtKB-SubCell"/>
</dbReference>
<dbReference type="InterPro" id="IPR036155">
    <property type="entry name" value="Crypto/Photolyase_N_sf"/>
</dbReference>
<dbReference type="FunFam" id="1.25.40.80:FF:000003">
    <property type="entry name" value="cryptochrome-1 isoform X1"/>
    <property type="match status" value="1"/>
</dbReference>
<dbReference type="InterPro" id="IPR006050">
    <property type="entry name" value="DNA_photolyase_N"/>
</dbReference>
<evidence type="ECO:0000256" key="20">
    <source>
        <dbReference type="PIRSR" id="PIRSR602081-2"/>
    </source>
</evidence>
<evidence type="ECO:0000256" key="21">
    <source>
        <dbReference type="SAM" id="MobiDB-lite"/>
    </source>
</evidence>
<evidence type="ECO:0000256" key="17">
    <source>
        <dbReference type="ARBA" id="ARBA00023170"/>
    </source>
</evidence>
<comment type="similarity">
    <text evidence="4">Belongs to the DNA photolyase class-1 family.</text>
</comment>
<feature type="binding site" evidence="19">
    <location>
        <begin position="391"/>
        <end position="393"/>
    </location>
    <ligand>
        <name>FAD</name>
        <dbReference type="ChEBI" id="CHEBI:57692"/>
    </ligand>
</feature>
<comment type="cofactor">
    <cofactor evidence="19">
        <name>FAD</name>
        <dbReference type="ChEBI" id="CHEBI:57692"/>
    </cofactor>
    <text evidence="19">Binds 1 FAD per subunit.</text>
</comment>
<evidence type="ECO:0000256" key="16">
    <source>
        <dbReference type="ARBA" id="ARBA00023163"/>
    </source>
</evidence>
<keyword evidence="17" id="KW-0675">Receptor</keyword>
<keyword evidence="10 19" id="KW-0285">Flavoprotein</keyword>
<dbReference type="GO" id="GO:0043153">
    <property type="term" value="P:entrainment of circadian clock by photoperiod"/>
    <property type="evidence" value="ECO:0007669"/>
    <property type="project" value="TreeGrafter"/>
</dbReference>
<evidence type="ECO:0000256" key="12">
    <source>
        <dbReference type="ARBA" id="ARBA00022827"/>
    </source>
</evidence>
<feature type="region of interest" description="Disordered" evidence="21">
    <location>
        <begin position="534"/>
        <end position="589"/>
    </location>
</feature>
<evidence type="ECO:0000256" key="13">
    <source>
        <dbReference type="ARBA" id="ARBA00022991"/>
    </source>
</evidence>
<evidence type="ECO:0000259" key="22">
    <source>
        <dbReference type="PROSITE" id="PS51645"/>
    </source>
</evidence>
<dbReference type="AlphaFoldDB" id="A0AAQ4RM24"/>
<comment type="subcellular location">
    <subcellularLocation>
        <location evidence="3">Cytoplasm</location>
    </subcellularLocation>
    <subcellularLocation>
        <location evidence="2">Nucleus</location>
    </subcellularLocation>
</comment>
<feature type="site" description="Electron transfer via tryptophanyl radical" evidence="20">
    <location>
        <position position="378"/>
    </location>
</feature>
<reference evidence="23" key="3">
    <citation type="submission" date="2025-09" db="UniProtKB">
        <authorList>
            <consortium name="Ensembl"/>
        </authorList>
    </citation>
    <scope>IDENTIFICATION</scope>
</reference>
<dbReference type="PANTHER" id="PTHR11455">
    <property type="entry name" value="CRYPTOCHROME"/>
    <property type="match status" value="1"/>
</dbReference>
<evidence type="ECO:0000256" key="7">
    <source>
        <dbReference type="ARBA" id="ARBA00022491"/>
    </source>
</evidence>
<dbReference type="GO" id="GO:0045892">
    <property type="term" value="P:negative regulation of DNA-templated transcription"/>
    <property type="evidence" value="ECO:0007669"/>
    <property type="project" value="TreeGrafter"/>
</dbReference>
<dbReference type="Pfam" id="PF03441">
    <property type="entry name" value="FAD_binding_7"/>
    <property type="match status" value="1"/>
</dbReference>
<dbReference type="GO" id="GO:0003677">
    <property type="term" value="F:DNA binding"/>
    <property type="evidence" value="ECO:0007669"/>
    <property type="project" value="TreeGrafter"/>
</dbReference>
<dbReference type="Gene3D" id="3.40.50.620">
    <property type="entry name" value="HUPs"/>
    <property type="match status" value="1"/>
</dbReference>
<feature type="site" description="Electron transfer via tryptophanyl radical" evidence="20">
    <location>
        <position position="324"/>
    </location>
</feature>
<keyword evidence="6" id="KW-0963">Cytoplasm</keyword>
<evidence type="ECO:0000256" key="8">
    <source>
        <dbReference type="ARBA" id="ARBA00022543"/>
    </source>
</evidence>
<protein>
    <recommendedName>
        <fullName evidence="5">Cryptochrome-1</fullName>
    </recommendedName>
</protein>
<dbReference type="InterPro" id="IPR014729">
    <property type="entry name" value="Rossmann-like_a/b/a_fold"/>
</dbReference>
<evidence type="ECO:0000256" key="3">
    <source>
        <dbReference type="ARBA" id="ARBA00004496"/>
    </source>
</evidence>
<keyword evidence="24" id="KW-1185">Reference proteome</keyword>
<keyword evidence="16" id="KW-0804">Transcription</keyword>
<dbReference type="SUPFAM" id="SSF48173">
    <property type="entry name" value="Cryptochrome/photolyase FAD-binding domain"/>
    <property type="match status" value="1"/>
</dbReference>
<keyword evidence="14" id="KW-0805">Transcription regulation</keyword>
<keyword evidence="18" id="KW-0539">Nucleus</keyword>
<evidence type="ECO:0000256" key="2">
    <source>
        <dbReference type="ARBA" id="ARBA00004123"/>
    </source>
</evidence>
<organism evidence="23 24">
    <name type="scientific">Gasterosteus aculeatus aculeatus</name>
    <name type="common">three-spined stickleback</name>
    <dbReference type="NCBI Taxonomy" id="481459"/>
    <lineage>
        <taxon>Eukaryota</taxon>
        <taxon>Metazoa</taxon>
        <taxon>Chordata</taxon>
        <taxon>Craniata</taxon>
        <taxon>Vertebrata</taxon>
        <taxon>Euteleostomi</taxon>
        <taxon>Actinopterygii</taxon>
        <taxon>Neopterygii</taxon>
        <taxon>Teleostei</taxon>
        <taxon>Neoteleostei</taxon>
        <taxon>Acanthomorphata</taxon>
        <taxon>Eupercaria</taxon>
        <taxon>Perciformes</taxon>
        <taxon>Cottioidei</taxon>
        <taxon>Gasterosteales</taxon>
        <taxon>Gasterosteidae</taxon>
        <taxon>Gasterosteus</taxon>
    </lineage>
</organism>
<dbReference type="FunFam" id="1.10.579.10:FF:000001">
    <property type="entry name" value="Cryptochrome 1"/>
    <property type="match status" value="1"/>
</dbReference>
<evidence type="ECO:0000256" key="5">
    <source>
        <dbReference type="ARBA" id="ARBA00021159"/>
    </source>
</evidence>
<dbReference type="SUPFAM" id="SSF52425">
    <property type="entry name" value="Cryptochrome/photolyase, N-terminal domain"/>
    <property type="match status" value="1"/>
</dbReference>
<keyword evidence="15" id="KW-0090">Biological rhythms</keyword>
<dbReference type="PANTHER" id="PTHR11455:SF16">
    <property type="entry name" value="CRYPTOCHROME-1"/>
    <property type="match status" value="1"/>
</dbReference>
<keyword evidence="9" id="KW-0716">Sensory transduction</keyword>
<feature type="domain" description="Photolyase/cryptochrome alpha/beta" evidence="22">
    <location>
        <begin position="3"/>
        <end position="132"/>
    </location>
</feature>
<dbReference type="Proteomes" id="UP000007635">
    <property type="component" value="Chromosome IV"/>
</dbReference>
<name>A0AAQ4RM24_GASAC</name>
<evidence type="ECO:0000256" key="15">
    <source>
        <dbReference type="ARBA" id="ARBA00023108"/>
    </source>
</evidence>
<evidence type="ECO:0000313" key="24">
    <source>
        <dbReference type="Proteomes" id="UP000007635"/>
    </source>
</evidence>
<reference evidence="23" key="2">
    <citation type="submission" date="2025-08" db="UniProtKB">
        <authorList>
            <consortium name="Ensembl"/>
        </authorList>
    </citation>
    <scope>IDENTIFICATION</scope>
</reference>
<dbReference type="GO" id="GO:0005634">
    <property type="term" value="C:nucleus"/>
    <property type="evidence" value="ECO:0007669"/>
    <property type="project" value="UniProtKB-SubCell"/>
</dbReference>
<keyword evidence="12 19" id="KW-0274">FAD</keyword>
<dbReference type="InterPro" id="IPR036134">
    <property type="entry name" value="Crypto/Photolyase_FAD-like_sf"/>
</dbReference>
<dbReference type="GO" id="GO:0071949">
    <property type="term" value="F:FAD binding"/>
    <property type="evidence" value="ECO:0007669"/>
    <property type="project" value="TreeGrafter"/>
</dbReference>
<dbReference type="Gene3D" id="1.25.40.80">
    <property type="match status" value="2"/>
</dbReference>
<evidence type="ECO:0000256" key="10">
    <source>
        <dbReference type="ARBA" id="ARBA00022630"/>
    </source>
</evidence>
<evidence type="ECO:0000313" key="23">
    <source>
        <dbReference type="Ensembl" id="ENSGACP00000063992.1"/>
    </source>
</evidence>
<proteinExistence type="inferred from homology"/>
<dbReference type="InterPro" id="IPR002081">
    <property type="entry name" value="Cryptochrome/DNA_photolyase_1"/>
</dbReference>
<keyword evidence="13" id="KW-0157">Chromophore</keyword>
<feature type="binding site" evidence="19">
    <location>
        <begin position="293"/>
        <end position="300"/>
    </location>
    <ligand>
        <name>FAD</name>
        <dbReference type="ChEBI" id="CHEBI:57692"/>
    </ligand>
</feature>
<evidence type="ECO:0000256" key="9">
    <source>
        <dbReference type="ARBA" id="ARBA00022606"/>
    </source>
</evidence>
<evidence type="ECO:0000256" key="14">
    <source>
        <dbReference type="ARBA" id="ARBA00023015"/>
    </source>
</evidence>
<evidence type="ECO:0000256" key="1">
    <source>
        <dbReference type="ARBA" id="ARBA00001932"/>
    </source>
</evidence>
<dbReference type="InterPro" id="IPR005101">
    <property type="entry name" value="Cryptochr/Photolyase_FAD-bd"/>
</dbReference>
<dbReference type="GeneTree" id="ENSGT00940000155455"/>
<dbReference type="Ensembl" id="ENSGACT00000062655.1">
    <property type="protein sequence ID" value="ENSGACP00000063992.1"/>
    <property type="gene ID" value="ENSGACG00000020037.2"/>
</dbReference>
<dbReference type="PROSITE" id="PS51645">
    <property type="entry name" value="PHR_CRY_ALPHA_BETA"/>
    <property type="match status" value="1"/>
</dbReference>
<sequence length="589" mass="66620">MVTNSIHWFRKGLRLHDNPSLADSLLGADTVRCVYILDPWFAGSSNVGIHRWRFLLQSLQDLDSSLRKHHSRLFVIRGQPTDVFPRLFKEWNTSRLSYEYDSEPFGKERDAAIRKLACEAGVEVTVRVSHTLYDPDRIIELNGGQSPLTYKRFQTLIGRMESVEMPAESVADDVMGKCRTPMSEDHDDKFGVPSLEELGECGPDGTAPGVWGSAKKHEEDLSGRPTSIWGHKAWVANFERPRMNANSLLASPTGLSPYLRFGCLSCRLFYFKLTDLYMKVKKNSSPPLSLYGQLLWREFFYTAATNNPRFDKMESNPICVQIPWDRDPEALAKWAEGRTGFPWIDAIMTQLRREGWIHHLARHAVACFLTRGDLWIGWEEGMKVFEELLLDADWSVNAGSWMWLSCSSFFQQFFHCYCPVGFGRRADPNGDYIRRYLPILRGFPAEYIYDPWNAPESVQKAAECVIGVHYPKPMVNHAHASRLNIERMKQIYQQLSCCRGFGLLASVPSTCHGTGETSSNGMAFPVEAPHADTAPSGCAMPVPSQADWPSSVRMHRLADPPQQGPGLRKRHSEDAADGKSAKVQRRGAL</sequence>
<evidence type="ECO:0000256" key="11">
    <source>
        <dbReference type="ARBA" id="ARBA00022741"/>
    </source>
</evidence>
<accession>A0AAQ4RM24</accession>
<reference evidence="23 24" key="1">
    <citation type="journal article" date="2021" name="G3 (Bethesda)">
        <title>Improved contiguity of the threespine stickleback genome using long-read sequencing.</title>
        <authorList>
            <person name="Nath S."/>
            <person name="Shaw D.E."/>
            <person name="White M.A."/>
        </authorList>
    </citation>
    <scope>NUCLEOTIDE SEQUENCE [LARGE SCALE GENOMIC DNA]</scope>
    <source>
        <strain evidence="23 24">Lake Benthic</strain>
    </source>
</reference>
<evidence type="ECO:0000256" key="4">
    <source>
        <dbReference type="ARBA" id="ARBA00005862"/>
    </source>
</evidence>